<proteinExistence type="predicted"/>
<reference evidence="1 2" key="1">
    <citation type="submission" date="2017-09" db="EMBL/GenBank/DDBJ databases">
        <title>Depth-based differentiation of microbial function through sediment-hosted aquifers and enrichment of novel symbionts in the deep terrestrial subsurface.</title>
        <authorList>
            <person name="Probst A.J."/>
            <person name="Ladd B."/>
            <person name="Jarett J.K."/>
            <person name="Geller-Mcgrath D.E."/>
            <person name="Sieber C.M."/>
            <person name="Emerson J.B."/>
            <person name="Anantharaman K."/>
            <person name="Thomas B.C."/>
            <person name="Malmstrom R."/>
            <person name="Stieglmeier M."/>
            <person name="Klingl A."/>
            <person name="Woyke T."/>
            <person name="Ryan C.M."/>
            <person name="Banfield J.F."/>
        </authorList>
    </citation>
    <scope>NUCLEOTIDE SEQUENCE [LARGE SCALE GENOMIC DNA]</scope>
    <source>
        <strain evidence="1">CG08_land_8_20_14_0_20_45_16</strain>
    </source>
</reference>
<dbReference type="AlphaFoldDB" id="A0A2H0XZC3"/>
<sequence length="866" mass="94894">MQLRQLIMTLVCLILLGQNVLAYTQEKYTLDNVGKLNTFSLSQQSLLLSREGNAKATTLYTFSQEATAFNVITAQNYIYLVFVSKDQELSPLFFALSKDKGKTFSRPVQLAENADSPYLAIRDESLAIVWQEATNLAYTISENRGETFFATQSLIITNEALTMPRIMIDQDQVVHLALIAQNNQVQYTRILYAQLPSFETTTIFQTADTITSLGISLLPSQSGLGVYWQNSYLDRSNAYLALSLDNGKTFGNKPFYFSGELALLQPFNQNLIGLAVNDKDVGRAIIELPQPEQVKILSPNPNMKLNATDAKIVLSPPTMPLIFNIELTKKDGFARQTVSASLFCCSTTQEIEYELPEALGNGTYDLKVTSFDGVNLSQPSNTVTFTLDRTAPKLLTFEAERVGTNVVLTGQFDEAPFYLALDNQVISTTRSTTFAAQVLLDKNDNRYTLAVSDEAGNTGIYTQEVFFNLDAPQISLISPTNNSWFKPGAIFIIEAEINDLQNDLDEQNSFAAKINDQISQATLSFDATEKKLFGFISLPNNLPEGKNFCQIIACDKMGNQGQTDFSFFIDSQPPCVNCDLTQPLFLSGPNKLLVPLLDTGAGIDPCGTLIKAEPLKFDQTPTMESGQLLISSSWSIFEGSYEATITPRDLVGNCGEPIILPLIADFTPPQIILDSVPEAVTNLPKLEIKGSLEDNYPDKVMIYNNHKIVQNLKLESQTFATAINLVFGNNEIVIKGWDKAGNEVEAKVNTNCSVATNALGLINNFVQGPNPFSPQKKLVGAFAALGKGTLFSYSLAQPARVTIRIFDITGTQIWLKTISGVSQGVTAWGGTDQLGTAAGTGLYPYMFSVSAGGVSETRRGKIIITN</sequence>
<dbReference type="Proteomes" id="UP000231343">
    <property type="component" value="Unassembled WGS sequence"/>
</dbReference>
<dbReference type="EMBL" id="PEYM01000055">
    <property type="protein sequence ID" value="PIS30423.1"/>
    <property type="molecule type" value="Genomic_DNA"/>
</dbReference>
<dbReference type="InterPro" id="IPR013783">
    <property type="entry name" value="Ig-like_fold"/>
</dbReference>
<protein>
    <submittedName>
        <fullName evidence="1">Uncharacterized protein</fullName>
    </submittedName>
</protein>
<name>A0A2H0XZC3_UNCSA</name>
<evidence type="ECO:0000313" key="1">
    <source>
        <dbReference type="EMBL" id="PIS30423.1"/>
    </source>
</evidence>
<organism evidence="1 2">
    <name type="scientific">Candidatus Saganbacteria bacterium CG08_land_8_20_14_0_20_45_16</name>
    <dbReference type="NCBI Taxonomy" id="2014293"/>
    <lineage>
        <taxon>Bacteria</taxon>
        <taxon>Bacillati</taxon>
        <taxon>Saganbacteria</taxon>
    </lineage>
</organism>
<gene>
    <name evidence="1" type="ORF">COT42_02965</name>
</gene>
<dbReference type="InterPro" id="IPR036278">
    <property type="entry name" value="Sialidase_sf"/>
</dbReference>
<accession>A0A2H0XZC3</accession>
<dbReference type="SUPFAM" id="SSF50939">
    <property type="entry name" value="Sialidases"/>
    <property type="match status" value="1"/>
</dbReference>
<comment type="caution">
    <text evidence="1">The sequence shown here is derived from an EMBL/GenBank/DDBJ whole genome shotgun (WGS) entry which is preliminary data.</text>
</comment>
<evidence type="ECO:0000313" key="2">
    <source>
        <dbReference type="Proteomes" id="UP000231343"/>
    </source>
</evidence>
<dbReference type="Gene3D" id="2.60.40.10">
    <property type="entry name" value="Immunoglobulins"/>
    <property type="match status" value="1"/>
</dbReference>